<protein>
    <submittedName>
        <fullName evidence="1">OsmC family protein</fullName>
    </submittedName>
</protein>
<reference evidence="1" key="1">
    <citation type="submission" date="2015-08" db="EMBL/GenBank/DDBJ databases">
        <authorList>
            <person name="Babu N.S."/>
            <person name="Beckwith C.J."/>
            <person name="Beseler K.G."/>
            <person name="Brison A."/>
            <person name="Carone J.V."/>
            <person name="Caskin T.P."/>
            <person name="Diamond M."/>
            <person name="Durham M.E."/>
            <person name="Foxe J.M."/>
            <person name="Go M."/>
            <person name="Henderson B.A."/>
            <person name="Jones I.B."/>
            <person name="McGettigan J.A."/>
            <person name="Micheletti S.J."/>
            <person name="Nasrallah M.E."/>
            <person name="Ortiz D."/>
            <person name="Piller C.R."/>
            <person name="Privatt S.R."/>
            <person name="Schneider S.L."/>
            <person name="Sharp S."/>
            <person name="Smith T.C."/>
            <person name="Stanton J.D."/>
            <person name="Ullery H.E."/>
            <person name="Wilson R.J."/>
            <person name="Serrano M.G."/>
            <person name="Buck G."/>
            <person name="Lee V."/>
            <person name="Wang Y."/>
            <person name="Carvalho R."/>
            <person name="Voegtly L."/>
            <person name="Shi R."/>
            <person name="Duckworth R."/>
            <person name="Johnson A."/>
            <person name="Loviza R."/>
            <person name="Walstead R."/>
            <person name="Shah Z."/>
            <person name="Kiflezghi M."/>
            <person name="Wade K."/>
            <person name="Ball S.L."/>
            <person name="Bradley K.W."/>
            <person name="Asai D.J."/>
            <person name="Bowman C.A."/>
            <person name="Russell D.A."/>
            <person name="Pope W.H."/>
            <person name="Jacobs-Sera D."/>
            <person name="Hendrix R.W."/>
            <person name="Hatfull G.F."/>
        </authorList>
    </citation>
    <scope>NUCLEOTIDE SEQUENCE</scope>
</reference>
<accession>A0A2P2CEV8</accession>
<dbReference type="InterPro" id="IPR003718">
    <property type="entry name" value="OsmC/Ohr_fam"/>
</dbReference>
<dbReference type="Gene3D" id="3.30.300.20">
    <property type="match status" value="1"/>
</dbReference>
<dbReference type="PANTHER" id="PTHR35368">
    <property type="entry name" value="HYDROPEROXIDE REDUCTASE"/>
    <property type="match status" value="1"/>
</dbReference>
<dbReference type="AlphaFoldDB" id="A0A2P2CEV8"/>
<dbReference type="InterPro" id="IPR036102">
    <property type="entry name" value="OsmC/Ohrsf"/>
</dbReference>
<sequence>MSLTTDQAPLNGVDVATLFGTRDAVKQTNEIARFQFRAANTWVSGTHSRSTFAGFHGAMQELQHERETVVESDHPAVLVGTDVGPTPVEYLLHAIAACLTSGIANIAAARGVRLTHVSSTVTGDIDLLGILGLSGGSVRNGYEQVKVTFRVEGDADDATLREIVAQSRRRSAVYDALTNPTPVAIEVVTG</sequence>
<organism evidence="1">
    <name type="scientific">metagenome</name>
    <dbReference type="NCBI Taxonomy" id="256318"/>
    <lineage>
        <taxon>unclassified sequences</taxon>
        <taxon>metagenomes</taxon>
    </lineage>
</organism>
<dbReference type="PANTHER" id="PTHR35368:SF1">
    <property type="entry name" value="HYDROPEROXIDE REDUCTASE"/>
    <property type="match status" value="1"/>
</dbReference>
<dbReference type="SUPFAM" id="SSF82784">
    <property type="entry name" value="OsmC-like"/>
    <property type="match status" value="1"/>
</dbReference>
<dbReference type="InterPro" id="IPR015946">
    <property type="entry name" value="KH_dom-like_a/b"/>
</dbReference>
<evidence type="ECO:0000313" key="1">
    <source>
        <dbReference type="EMBL" id="CUR60499.1"/>
    </source>
</evidence>
<dbReference type="Pfam" id="PF02566">
    <property type="entry name" value="OsmC"/>
    <property type="match status" value="1"/>
</dbReference>
<dbReference type="EMBL" id="CZKB01000014">
    <property type="protein sequence ID" value="CUR60499.1"/>
    <property type="molecule type" value="Genomic_DNA"/>
</dbReference>
<dbReference type="InterPro" id="IPR052924">
    <property type="entry name" value="OsmC/Ohr_hydroprdx_reductase"/>
</dbReference>
<proteinExistence type="predicted"/>
<gene>
    <name evidence="1" type="ORF">NOCA1210135</name>
</gene>
<name>A0A2P2CEV8_9ZZZZ</name>